<evidence type="ECO:0000313" key="2">
    <source>
        <dbReference type="Proteomes" id="UP000033865"/>
    </source>
</evidence>
<evidence type="ECO:0000313" key="1">
    <source>
        <dbReference type="EMBL" id="KKW36419.1"/>
    </source>
</evidence>
<organism evidence="1 2">
    <name type="scientific">Candidatus Uhrbacteria bacterium GW2011_GWC2_53_7</name>
    <dbReference type="NCBI Taxonomy" id="1618986"/>
    <lineage>
        <taxon>Bacteria</taxon>
        <taxon>Candidatus Uhriibacteriota</taxon>
    </lineage>
</organism>
<dbReference type="EMBL" id="LCRN01000026">
    <property type="protein sequence ID" value="KKW36419.1"/>
    <property type="molecule type" value="Genomic_DNA"/>
</dbReference>
<gene>
    <name evidence="1" type="ORF">UY82_C0026G0009</name>
</gene>
<name>A0A0G2AU63_9BACT</name>
<dbReference type="Proteomes" id="UP000033865">
    <property type="component" value="Unassembled WGS sequence"/>
</dbReference>
<reference evidence="1 2" key="1">
    <citation type="journal article" date="2015" name="Nature">
        <title>rRNA introns, odd ribosomes, and small enigmatic genomes across a large radiation of phyla.</title>
        <authorList>
            <person name="Brown C.T."/>
            <person name="Hug L.A."/>
            <person name="Thomas B.C."/>
            <person name="Sharon I."/>
            <person name="Castelle C.J."/>
            <person name="Singh A."/>
            <person name="Wilkins M.J."/>
            <person name="Williams K.H."/>
            <person name="Banfield J.F."/>
        </authorList>
    </citation>
    <scope>NUCLEOTIDE SEQUENCE [LARGE SCALE GENOMIC DNA]</scope>
</reference>
<sequence>EATGVCTAYDEDIRLAYNAGTCISDNLATGSACYVGTCENSGFACSNNSECDTSAGEACEIGFCEITEIGSFCDASTPCETPDFECVNSQCKFQSPIGCSPNDSPSSCTAAPGYSGQCILQESSFKGGCFADKCLLSAGGEVQNKIRPIRTALGEERTPVYWSQPTSSRSG</sequence>
<comment type="caution">
    <text evidence="1">The sequence shown here is derived from an EMBL/GenBank/DDBJ whole genome shotgun (WGS) entry which is preliminary data.</text>
</comment>
<proteinExistence type="predicted"/>
<protein>
    <submittedName>
        <fullName evidence="1">Uncharacterized protein</fullName>
    </submittedName>
</protein>
<dbReference type="AlphaFoldDB" id="A0A0G2AU63"/>
<feature type="non-terminal residue" evidence="1">
    <location>
        <position position="1"/>
    </location>
</feature>
<accession>A0A0G2AU63</accession>